<proteinExistence type="predicted"/>
<protein>
    <submittedName>
        <fullName evidence="1">Uncharacterized protein</fullName>
    </submittedName>
</protein>
<dbReference type="InterPro" id="IPR036390">
    <property type="entry name" value="WH_DNA-bd_sf"/>
</dbReference>
<dbReference type="Proteomes" id="UP000240912">
    <property type="component" value="Unassembled WGS sequence"/>
</dbReference>
<evidence type="ECO:0000313" key="1">
    <source>
        <dbReference type="EMBL" id="PST83960.1"/>
    </source>
</evidence>
<dbReference type="AlphaFoldDB" id="A0A2T3HND1"/>
<gene>
    <name evidence="1" type="ORF">C7T94_04245</name>
</gene>
<name>A0A2T3HND1_9SPHI</name>
<organism evidence="1 2">
    <name type="scientific">Pedobacter yulinensis</name>
    <dbReference type="NCBI Taxonomy" id="2126353"/>
    <lineage>
        <taxon>Bacteria</taxon>
        <taxon>Pseudomonadati</taxon>
        <taxon>Bacteroidota</taxon>
        <taxon>Sphingobacteriia</taxon>
        <taxon>Sphingobacteriales</taxon>
        <taxon>Sphingobacteriaceae</taxon>
        <taxon>Pedobacter</taxon>
    </lineage>
</organism>
<dbReference type="SUPFAM" id="SSF46785">
    <property type="entry name" value="Winged helix' DNA-binding domain"/>
    <property type="match status" value="1"/>
</dbReference>
<reference evidence="1 2" key="1">
    <citation type="submission" date="2018-03" db="EMBL/GenBank/DDBJ databases">
        <authorList>
            <person name="Keele B.F."/>
        </authorList>
    </citation>
    <scope>NUCLEOTIDE SEQUENCE [LARGE SCALE GENOMIC DNA]</scope>
    <source>
        <strain evidence="1 2">YL28-9</strain>
    </source>
</reference>
<sequence>MCTVAQAKPAVPILKAMIVKFFDRLEHADLLIRTENTGTPEDLARRLKISKRSLHEFLQLLKVAGVPVRYSRKRGTYYYN</sequence>
<accession>A0A2T3HND1</accession>
<keyword evidence="2" id="KW-1185">Reference proteome</keyword>
<dbReference type="EMBL" id="PYLS01000004">
    <property type="protein sequence ID" value="PST83960.1"/>
    <property type="molecule type" value="Genomic_DNA"/>
</dbReference>
<comment type="caution">
    <text evidence="1">The sequence shown here is derived from an EMBL/GenBank/DDBJ whole genome shotgun (WGS) entry which is preliminary data.</text>
</comment>
<evidence type="ECO:0000313" key="2">
    <source>
        <dbReference type="Proteomes" id="UP000240912"/>
    </source>
</evidence>
<dbReference type="OrthoDB" id="770928at2"/>